<dbReference type="HOGENOM" id="CLU_947274_0_0_1"/>
<feature type="chain" id="PRO_5012542685" evidence="1">
    <location>
        <begin position="16"/>
        <end position="294"/>
    </location>
</feature>
<reference evidence="2 3" key="1">
    <citation type="journal article" date="2015" name="Genome Announc.">
        <title>Draft Genome Sequence and Gene Annotation of the Entomopathogenic Fungus Verticillium hemipterigenum.</title>
        <authorList>
            <person name="Horn F."/>
            <person name="Habel A."/>
            <person name="Scharf D.H."/>
            <person name="Dworschak J."/>
            <person name="Brakhage A.A."/>
            <person name="Guthke R."/>
            <person name="Hertweck C."/>
            <person name="Linde J."/>
        </authorList>
    </citation>
    <scope>NUCLEOTIDE SEQUENCE [LARGE SCALE GENOMIC DNA]</scope>
</reference>
<dbReference type="AlphaFoldDB" id="A0A0A1TQD5"/>
<keyword evidence="1" id="KW-0732">Signal</keyword>
<evidence type="ECO:0000313" key="2">
    <source>
        <dbReference type="EMBL" id="CEJ94075.1"/>
    </source>
</evidence>
<gene>
    <name evidence="2" type="ORF">VHEMI09629</name>
</gene>
<organism evidence="2 3">
    <name type="scientific">[Torrubiella] hemipterigena</name>
    <dbReference type="NCBI Taxonomy" id="1531966"/>
    <lineage>
        <taxon>Eukaryota</taxon>
        <taxon>Fungi</taxon>
        <taxon>Dikarya</taxon>
        <taxon>Ascomycota</taxon>
        <taxon>Pezizomycotina</taxon>
        <taxon>Sordariomycetes</taxon>
        <taxon>Hypocreomycetidae</taxon>
        <taxon>Hypocreales</taxon>
        <taxon>Clavicipitaceae</taxon>
        <taxon>Clavicipitaceae incertae sedis</taxon>
        <taxon>'Torrubiella' clade</taxon>
    </lineage>
</organism>
<keyword evidence="3" id="KW-1185">Reference proteome</keyword>
<name>A0A0A1TQD5_9HYPO</name>
<proteinExistence type="predicted"/>
<dbReference type="EMBL" id="CDHN01000006">
    <property type="protein sequence ID" value="CEJ94075.1"/>
    <property type="molecule type" value="Genomic_DNA"/>
</dbReference>
<evidence type="ECO:0000313" key="3">
    <source>
        <dbReference type="Proteomes" id="UP000039046"/>
    </source>
</evidence>
<protein>
    <submittedName>
        <fullName evidence="2">Uncharacterized protein</fullName>
    </submittedName>
</protein>
<feature type="signal peptide" evidence="1">
    <location>
        <begin position="1"/>
        <end position="15"/>
    </location>
</feature>
<accession>A0A0A1TQD5</accession>
<sequence>MKFINTLVFAAAASAAPTGLPLNINSDDKLVQQLDRMLELVDNIDLTAESFDKGAAKVISEIDTTGVLTGTPAKVNARSAIKLNLKDLLGENKETDFEFNPNELISSEGMLTIVKREIIPDNFDPNAITKLGPNPTVQQIVDALHLDLPDKAKPYLNGKRQLGGTLGAAGSANMQTVGALNKLGDDATVKDILTALNVPIDPKAAPYLNGKRQLGPVDLDAVSKIGDNATVKQILDILHVGVDPKAAPYLSGSKREVSVDDGSVKDIVADYVDKITKESVDNTAIHIAGGALDV</sequence>
<evidence type="ECO:0000256" key="1">
    <source>
        <dbReference type="SAM" id="SignalP"/>
    </source>
</evidence>
<dbReference type="Proteomes" id="UP000039046">
    <property type="component" value="Unassembled WGS sequence"/>
</dbReference>